<dbReference type="Proteomes" id="UP001219518">
    <property type="component" value="Unassembled WGS sequence"/>
</dbReference>
<dbReference type="AlphaFoldDB" id="A0AAE1HSX6"/>
<reference evidence="3" key="2">
    <citation type="journal article" date="2023" name="BMC Genomics">
        <title>Pest status, molecular evolution, and epigenetic factors derived from the genome assembly of Frankliniella fusca, a thysanopteran phytovirus vector.</title>
        <authorList>
            <person name="Catto M.A."/>
            <person name="Labadie P.E."/>
            <person name="Jacobson A.L."/>
            <person name="Kennedy G.G."/>
            <person name="Srinivasan R."/>
            <person name="Hunt B.G."/>
        </authorList>
    </citation>
    <scope>NUCLEOTIDE SEQUENCE</scope>
    <source>
        <strain evidence="3">PL_HMW_Pooled</strain>
    </source>
</reference>
<dbReference type="EMBL" id="JAHWGI010001270">
    <property type="protein sequence ID" value="KAK3926863.1"/>
    <property type="molecule type" value="Genomic_DNA"/>
</dbReference>
<keyword evidence="2" id="KW-0812">Transmembrane</keyword>
<keyword evidence="4" id="KW-1185">Reference proteome</keyword>
<dbReference type="GO" id="GO:0008237">
    <property type="term" value="F:metallopeptidase activity"/>
    <property type="evidence" value="ECO:0007669"/>
    <property type="project" value="UniProtKB-KW"/>
</dbReference>
<keyword evidence="3" id="KW-0482">Metalloprotease</keyword>
<gene>
    <name evidence="3" type="ORF">KUF71_015199</name>
</gene>
<evidence type="ECO:0000256" key="1">
    <source>
        <dbReference type="SAM" id="MobiDB-lite"/>
    </source>
</evidence>
<sequence length="294" mass="31486">MEPDVAGARRYRPLHRTPPEYQTVIKCLLMASILDTVWVSGPPRTGSPCALVGSEGGDPPGQRPGQRPSPVTPPSPAPLPLEVQDALRKLNISVEDCVRRPDSLRMASVAPTAMRVFSILLFNAFVFWSDFGAALFGSATPPVRRGGQSMMAPPGSFPLTDEMSFGDMASEKTPWNSEVPVNTWATGEAATFKRVASSECYAVAVEKCSTLRSANGNVTSSLSDEAGVGKLCSSVLRTGVGPAKGAPSEPDAEEYEVHVPWLVQLFYIVMLVVMIVSMPCCPAVFENACTFLMC</sequence>
<evidence type="ECO:0000313" key="3">
    <source>
        <dbReference type="EMBL" id="KAK3926863.1"/>
    </source>
</evidence>
<feature type="transmembrane region" description="Helical" evidence="2">
    <location>
        <begin position="265"/>
        <end position="285"/>
    </location>
</feature>
<feature type="transmembrane region" description="Helical" evidence="2">
    <location>
        <begin position="109"/>
        <end position="128"/>
    </location>
</feature>
<protein>
    <submittedName>
        <fullName evidence="3">Zinc metalloprotease mll0638</fullName>
    </submittedName>
</protein>
<evidence type="ECO:0000313" key="4">
    <source>
        <dbReference type="Proteomes" id="UP001219518"/>
    </source>
</evidence>
<proteinExistence type="predicted"/>
<accession>A0AAE1HSX6</accession>
<feature type="region of interest" description="Disordered" evidence="1">
    <location>
        <begin position="48"/>
        <end position="80"/>
    </location>
</feature>
<keyword evidence="3" id="KW-0378">Hydrolase</keyword>
<name>A0AAE1HSX6_9NEOP</name>
<keyword evidence="2" id="KW-0472">Membrane</keyword>
<comment type="caution">
    <text evidence="3">The sequence shown here is derived from an EMBL/GenBank/DDBJ whole genome shotgun (WGS) entry which is preliminary data.</text>
</comment>
<feature type="compositionally biased region" description="Pro residues" evidence="1">
    <location>
        <begin position="70"/>
        <end position="79"/>
    </location>
</feature>
<evidence type="ECO:0000256" key="2">
    <source>
        <dbReference type="SAM" id="Phobius"/>
    </source>
</evidence>
<keyword evidence="3" id="KW-0645">Protease</keyword>
<reference evidence="3" key="1">
    <citation type="submission" date="2021-07" db="EMBL/GenBank/DDBJ databases">
        <authorList>
            <person name="Catto M.A."/>
            <person name="Jacobson A."/>
            <person name="Kennedy G."/>
            <person name="Labadie P."/>
            <person name="Hunt B.G."/>
            <person name="Srinivasan R."/>
        </authorList>
    </citation>
    <scope>NUCLEOTIDE SEQUENCE</scope>
    <source>
        <strain evidence="3">PL_HMW_Pooled</strain>
        <tissue evidence="3">Head</tissue>
    </source>
</reference>
<organism evidence="3 4">
    <name type="scientific">Frankliniella fusca</name>
    <dbReference type="NCBI Taxonomy" id="407009"/>
    <lineage>
        <taxon>Eukaryota</taxon>
        <taxon>Metazoa</taxon>
        <taxon>Ecdysozoa</taxon>
        <taxon>Arthropoda</taxon>
        <taxon>Hexapoda</taxon>
        <taxon>Insecta</taxon>
        <taxon>Pterygota</taxon>
        <taxon>Neoptera</taxon>
        <taxon>Paraneoptera</taxon>
        <taxon>Thysanoptera</taxon>
        <taxon>Terebrantia</taxon>
        <taxon>Thripoidea</taxon>
        <taxon>Thripidae</taxon>
        <taxon>Frankliniella</taxon>
    </lineage>
</organism>
<keyword evidence="2" id="KW-1133">Transmembrane helix</keyword>